<feature type="transmembrane region" description="Helical" evidence="7">
    <location>
        <begin position="159"/>
        <end position="178"/>
    </location>
</feature>
<comment type="subcellular location">
    <subcellularLocation>
        <location evidence="6">Cell membrane</location>
        <topology evidence="6">Multi-pass membrane protein</topology>
    </subcellularLocation>
    <subcellularLocation>
        <location evidence="1">Membrane</location>
        <topology evidence="1">Multi-pass membrane protein</topology>
    </subcellularLocation>
</comment>
<evidence type="ECO:0000256" key="6">
    <source>
        <dbReference type="RuleBase" id="RU003943"/>
    </source>
</evidence>
<feature type="transmembrane region" description="Helical" evidence="7">
    <location>
        <begin position="86"/>
        <end position="109"/>
    </location>
</feature>
<evidence type="ECO:0000256" key="7">
    <source>
        <dbReference type="SAM" id="Phobius"/>
    </source>
</evidence>
<dbReference type="RefSeq" id="WP_141447236.1">
    <property type="nucleotide sequence ID" value="NZ_CP041217.1"/>
</dbReference>
<dbReference type="Proteomes" id="UP000316968">
    <property type="component" value="Chromosome"/>
</dbReference>
<dbReference type="Pfam" id="PF00950">
    <property type="entry name" value="ABC-3"/>
    <property type="match status" value="1"/>
</dbReference>
<protein>
    <submittedName>
        <fullName evidence="8">Metal ABC transporter permease</fullName>
    </submittedName>
</protein>
<dbReference type="GO" id="GO:0055085">
    <property type="term" value="P:transmembrane transport"/>
    <property type="evidence" value="ECO:0007669"/>
    <property type="project" value="InterPro"/>
</dbReference>
<sequence>MLAYEFMQRAFLAGALIGLIAPVLGIYLMLRRQVLMADTLSHVSLAGVAAGALLGVNPSVGGFVAAVVAALLIERLRRGYRTYAEVPVAIMMTGGLALAVVLMSFGKTLSQSFNAYLFGSIVAVSETQLWLIGSAAVAGLLFLFVFRRPMYDLTFDEETAGISGVPVRALSIAFSVLTGMTVAAAMPIVGVLLVSALLVLPAALALRIAQGFLSAIFIAVVVGLIGIFGGLTVSYFYDMPPGGTIALILLALLLLGTALQKVGLLFRRKRHGRVGISNTGSRKKEIKQIV</sequence>
<gene>
    <name evidence="8" type="ORF">FFV09_07290</name>
</gene>
<dbReference type="InterPro" id="IPR037294">
    <property type="entry name" value="ABC_BtuC-like"/>
</dbReference>
<organism evidence="8 9">
    <name type="scientific">Saccharibacillus brassicae</name>
    <dbReference type="NCBI Taxonomy" id="2583377"/>
    <lineage>
        <taxon>Bacteria</taxon>
        <taxon>Bacillati</taxon>
        <taxon>Bacillota</taxon>
        <taxon>Bacilli</taxon>
        <taxon>Bacillales</taxon>
        <taxon>Paenibacillaceae</taxon>
        <taxon>Saccharibacillus</taxon>
    </lineage>
</organism>
<dbReference type="KEGG" id="saca:FFV09_07290"/>
<keyword evidence="9" id="KW-1185">Reference proteome</keyword>
<dbReference type="PANTHER" id="PTHR30477:SF0">
    <property type="entry name" value="METAL TRANSPORT SYSTEM MEMBRANE PROTEIN TM_0125-RELATED"/>
    <property type="match status" value="1"/>
</dbReference>
<evidence type="ECO:0000313" key="9">
    <source>
        <dbReference type="Proteomes" id="UP000316968"/>
    </source>
</evidence>
<keyword evidence="6" id="KW-0813">Transport</keyword>
<comment type="similarity">
    <text evidence="2 6">Belongs to the ABC-3 integral membrane protein family.</text>
</comment>
<dbReference type="GO" id="GO:0010043">
    <property type="term" value="P:response to zinc ion"/>
    <property type="evidence" value="ECO:0007669"/>
    <property type="project" value="TreeGrafter"/>
</dbReference>
<dbReference type="AlphaFoldDB" id="A0A4Y6UU75"/>
<evidence type="ECO:0000256" key="5">
    <source>
        <dbReference type="ARBA" id="ARBA00023136"/>
    </source>
</evidence>
<feature type="transmembrane region" description="Helical" evidence="7">
    <location>
        <begin position="213"/>
        <end position="237"/>
    </location>
</feature>
<evidence type="ECO:0000256" key="4">
    <source>
        <dbReference type="ARBA" id="ARBA00022989"/>
    </source>
</evidence>
<keyword evidence="5 7" id="KW-0472">Membrane</keyword>
<accession>A0A4Y6UU75</accession>
<proteinExistence type="inferred from homology"/>
<evidence type="ECO:0000256" key="2">
    <source>
        <dbReference type="ARBA" id="ARBA00008034"/>
    </source>
</evidence>
<keyword evidence="4 7" id="KW-1133">Transmembrane helix</keyword>
<dbReference type="SUPFAM" id="SSF81345">
    <property type="entry name" value="ABC transporter involved in vitamin B12 uptake, BtuC"/>
    <property type="match status" value="1"/>
</dbReference>
<dbReference type="PANTHER" id="PTHR30477">
    <property type="entry name" value="ABC-TRANSPORTER METAL-BINDING PROTEIN"/>
    <property type="match status" value="1"/>
</dbReference>
<evidence type="ECO:0000313" key="8">
    <source>
        <dbReference type="EMBL" id="QDH20674.1"/>
    </source>
</evidence>
<name>A0A4Y6UU75_SACBS</name>
<feature type="transmembrane region" description="Helical" evidence="7">
    <location>
        <begin position="12"/>
        <end position="30"/>
    </location>
</feature>
<keyword evidence="3 6" id="KW-0812">Transmembrane</keyword>
<feature type="transmembrane region" description="Helical" evidence="7">
    <location>
        <begin position="129"/>
        <end position="147"/>
    </location>
</feature>
<feature type="transmembrane region" description="Helical" evidence="7">
    <location>
        <begin position="50"/>
        <end position="74"/>
    </location>
</feature>
<dbReference type="GO" id="GO:0043190">
    <property type="term" value="C:ATP-binding cassette (ABC) transporter complex"/>
    <property type="evidence" value="ECO:0007669"/>
    <property type="project" value="InterPro"/>
</dbReference>
<dbReference type="InterPro" id="IPR001626">
    <property type="entry name" value="ABC_TroCD"/>
</dbReference>
<dbReference type="Gene3D" id="1.10.3470.10">
    <property type="entry name" value="ABC transporter involved in vitamin B12 uptake, BtuC"/>
    <property type="match status" value="1"/>
</dbReference>
<evidence type="ECO:0000256" key="1">
    <source>
        <dbReference type="ARBA" id="ARBA00004141"/>
    </source>
</evidence>
<feature type="transmembrane region" description="Helical" evidence="7">
    <location>
        <begin position="243"/>
        <end position="266"/>
    </location>
</feature>
<feature type="transmembrane region" description="Helical" evidence="7">
    <location>
        <begin position="184"/>
        <end position="206"/>
    </location>
</feature>
<reference evidence="8 9" key="1">
    <citation type="submission" date="2019-06" db="EMBL/GenBank/DDBJ databases">
        <title>Saccharibacillus brassicae sp. nov., an endophytic bacterium isolated from Chinese cabbage seeds (Brassica pekinensis).</title>
        <authorList>
            <person name="Jiang L."/>
            <person name="Lee J."/>
            <person name="Kim S.W."/>
        </authorList>
    </citation>
    <scope>NUCLEOTIDE SEQUENCE [LARGE SCALE GENOMIC DNA]</scope>
    <source>
        <strain evidence="9">KCTC 43072 / ATSA2</strain>
    </source>
</reference>
<evidence type="ECO:0000256" key="3">
    <source>
        <dbReference type="ARBA" id="ARBA00022692"/>
    </source>
</evidence>
<dbReference type="OrthoDB" id="9798540at2"/>
<dbReference type="EMBL" id="CP041217">
    <property type="protein sequence ID" value="QDH20674.1"/>
    <property type="molecule type" value="Genomic_DNA"/>
</dbReference>